<dbReference type="InterPro" id="IPR012334">
    <property type="entry name" value="Pectin_lyas_fold"/>
</dbReference>
<dbReference type="InterPro" id="IPR039448">
    <property type="entry name" value="Beta_helix"/>
</dbReference>
<accession>A0A1H1W076</accession>
<evidence type="ECO:0000313" key="3">
    <source>
        <dbReference type="EMBL" id="SDS90517.1"/>
    </source>
</evidence>
<reference evidence="3 4" key="1">
    <citation type="submission" date="2016-10" db="EMBL/GenBank/DDBJ databases">
        <authorList>
            <person name="de Groot N.N."/>
        </authorList>
    </citation>
    <scope>NUCLEOTIDE SEQUENCE [LARGE SCALE GENOMIC DNA]</scope>
    <source>
        <strain evidence="3 4">DSM 21741</strain>
    </source>
</reference>
<dbReference type="Gene3D" id="2.160.20.10">
    <property type="entry name" value="Single-stranded right-handed beta-helix, Pectin lyase-like"/>
    <property type="match status" value="1"/>
</dbReference>
<sequence>MVTRRSALLLLAALGLGRGSAQAATTSPATTLTVTPTGDYFATVQAHLNTLARRADTGTRYTLQFAPGTYHLRNQWTVTGLQNVHLTSQDPAHPAVLTKGATWGGEYIARFYFGANIRVSDLSFVGNHVYTPADSVVHWADQGLWFASCHDTRVDHCTFTDIGNAAIRHNTSLDDAPGVHSYDHVIEDCTFNNCWQVTTTQEGGTKHGGSRYWTFQRNTLNRMRGAVKFASRTPGAHHGKILDNTWTPTTTNAAVELCSVDEVEVRGNTFTGIRGFVVNGYTNTAQPVGFPWGTNITFAGNTVDGAGDVFRLSFDAYPNGADPTGSNLVIDDNDISHVRTTDSDAIRVANGRVVGLRFTDNRFSAMGSRIVHAFGSSTGVVIAGNSRDGARYP</sequence>
<dbReference type="SUPFAM" id="SSF51126">
    <property type="entry name" value="Pectin lyase-like"/>
    <property type="match status" value="1"/>
</dbReference>
<organism evidence="3 4">
    <name type="scientific">Friedmanniella luteola</name>
    <dbReference type="NCBI Taxonomy" id="546871"/>
    <lineage>
        <taxon>Bacteria</taxon>
        <taxon>Bacillati</taxon>
        <taxon>Actinomycetota</taxon>
        <taxon>Actinomycetes</taxon>
        <taxon>Propionibacteriales</taxon>
        <taxon>Nocardioidaceae</taxon>
        <taxon>Friedmanniella</taxon>
    </lineage>
</organism>
<dbReference type="InterPro" id="IPR011050">
    <property type="entry name" value="Pectin_lyase_fold/virulence"/>
</dbReference>
<dbReference type="AlphaFoldDB" id="A0A1H1W076"/>
<dbReference type="Pfam" id="PF13229">
    <property type="entry name" value="Beta_helix"/>
    <property type="match status" value="1"/>
</dbReference>
<evidence type="ECO:0000313" key="4">
    <source>
        <dbReference type="Proteomes" id="UP000199092"/>
    </source>
</evidence>
<keyword evidence="1" id="KW-0732">Signal</keyword>
<dbReference type="OrthoDB" id="5871643at2"/>
<feature type="signal peptide" evidence="1">
    <location>
        <begin position="1"/>
        <end position="23"/>
    </location>
</feature>
<keyword evidence="4" id="KW-1185">Reference proteome</keyword>
<feature type="chain" id="PRO_5009263904" evidence="1">
    <location>
        <begin position="24"/>
        <end position="393"/>
    </location>
</feature>
<dbReference type="Proteomes" id="UP000199092">
    <property type="component" value="Chromosome I"/>
</dbReference>
<dbReference type="SMART" id="SM00710">
    <property type="entry name" value="PbH1"/>
    <property type="match status" value="8"/>
</dbReference>
<dbReference type="InterPro" id="IPR006626">
    <property type="entry name" value="PbH1"/>
</dbReference>
<dbReference type="STRING" id="546871.SAMN04488543_2615"/>
<feature type="domain" description="Right handed beta helix" evidence="2">
    <location>
        <begin position="134"/>
        <end position="282"/>
    </location>
</feature>
<name>A0A1H1W076_9ACTN</name>
<gene>
    <name evidence="3" type="ORF">SAMN04488543_2615</name>
</gene>
<proteinExistence type="predicted"/>
<dbReference type="RefSeq" id="WP_157720477.1">
    <property type="nucleotide sequence ID" value="NZ_LT629749.1"/>
</dbReference>
<evidence type="ECO:0000256" key="1">
    <source>
        <dbReference type="SAM" id="SignalP"/>
    </source>
</evidence>
<dbReference type="EMBL" id="LT629749">
    <property type="protein sequence ID" value="SDS90517.1"/>
    <property type="molecule type" value="Genomic_DNA"/>
</dbReference>
<evidence type="ECO:0000259" key="2">
    <source>
        <dbReference type="Pfam" id="PF13229"/>
    </source>
</evidence>
<protein>
    <submittedName>
        <fullName evidence="3">Right handed beta helix region</fullName>
    </submittedName>
</protein>